<dbReference type="SUPFAM" id="SSF46689">
    <property type="entry name" value="Homeodomain-like"/>
    <property type="match status" value="1"/>
</dbReference>
<dbReference type="InterPro" id="IPR009057">
    <property type="entry name" value="Homeodomain-like_sf"/>
</dbReference>
<evidence type="ECO:0000313" key="2">
    <source>
        <dbReference type="EMBL" id="KKT67628.1"/>
    </source>
</evidence>
<dbReference type="AlphaFoldDB" id="A0A0G1J8F8"/>
<protein>
    <submittedName>
        <fullName evidence="2">Integrase catalytic region</fullName>
    </submittedName>
</protein>
<dbReference type="PROSITE" id="PS50994">
    <property type="entry name" value="INTEGRASE"/>
    <property type="match status" value="1"/>
</dbReference>
<reference evidence="2 3" key="1">
    <citation type="journal article" date="2015" name="Nature">
        <title>rRNA introns, odd ribosomes, and small enigmatic genomes across a large radiation of phyla.</title>
        <authorList>
            <person name="Brown C.T."/>
            <person name="Hug L.A."/>
            <person name="Thomas B.C."/>
            <person name="Sharon I."/>
            <person name="Castelle C.J."/>
            <person name="Singh A."/>
            <person name="Wilkins M.J."/>
            <person name="Williams K.H."/>
            <person name="Banfield J.F."/>
        </authorList>
    </citation>
    <scope>NUCLEOTIDE SEQUENCE [LARGE SCALE GENOMIC DNA]</scope>
</reference>
<organism evidence="2 3">
    <name type="scientific">Candidatus Woesebacteria bacterium GW2011_GWA2_44_33</name>
    <dbReference type="NCBI Taxonomy" id="1618564"/>
    <lineage>
        <taxon>Bacteria</taxon>
        <taxon>Candidatus Woeseibacteriota</taxon>
    </lineage>
</organism>
<dbReference type="SUPFAM" id="SSF53098">
    <property type="entry name" value="Ribonuclease H-like"/>
    <property type="match status" value="1"/>
</dbReference>
<name>A0A0G1J8F8_9BACT</name>
<dbReference type="InterPro" id="IPR001584">
    <property type="entry name" value="Integrase_cat-core"/>
</dbReference>
<dbReference type="Proteomes" id="UP000034826">
    <property type="component" value="Unassembled WGS sequence"/>
</dbReference>
<dbReference type="EMBL" id="LCIY01000003">
    <property type="protein sequence ID" value="KKT67628.1"/>
    <property type="molecule type" value="Genomic_DNA"/>
</dbReference>
<dbReference type="InterPro" id="IPR036397">
    <property type="entry name" value="RNaseH_sf"/>
</dbReference>
<dbReference type="GO" id="GO:0015074">
    <property type="term" value="P:DNA integration"/>
    <property type="evidence" value="ECO:0007669"/>
    <property type="project" value="InterPro"/>
</dbReference>
<feature type="domain" description="Integrase catalytic" evidence="1">
    <location>
        <begin position="142"/>
        <end position="328"/>
    </location>
</feature>
<dbReference type="Gene3D" id="3.30.420.10">
    <property type="entry name" value="Ribonuclease H-like superfamily/Ribonuclease H"/>
    <property type="match status" value="1"/>
</dbReference>
<evidence type="ECO:0000313" key="3">
    <source>
        <dbReference type="Proteomes" id="UP000034826"/>
    </source>
</evidence>
<dbReference type="InterPro" id="IPR012337">
    <property type="entry name" value="RNaseH-like_sf"/>
</dbReference>
<comment type="caution">
    <text evidence="2">The sequence shown here is derived from an EMBL/GenBank/DDBJ whole genome shotgun (WGS) entry which is preliminary data.</text>
</comment>
<accession>A0A0G1J8F8</accession>
<proteinExistence type="predicted"/>
<evidence type="ECO:0000259" key="1">
    <source>
        <dbReference type="PROSITE" id="PS50994"/>
    </source>
</evidence>
<dbReference type="Pfam" id="PF13683">
    <property type="entry name" value="rve_3"/>
    <property type="match status" value="1"/>
</dbReference>
<dbReference type="GO" id="GO:0003676">
    <property type="term" value="F:nucleic acid binding"/>
    <property type="evidence" value="ECO:0007669"/>
    <property type="project" value="InterPro"/>
</dbReference>
<gene>
    <name evidence="2" type="ORF">UW60_C0003G0036</name>
</gene>
<sequence>MTRIDYKQLRGINPQAARLAVLEYLKTNKGNVSDTAVVFGINRSVVYDILQKKKENDLSDRSRTPHHQPNRTASAVEDKVIEFKNKTHLGPERLSRHLKKYEEIIVAPGTIRHILRRNKHHLTYILKGRRSKREKRPFVDWYSAKPFEIVQVDIKFIRDQKALSKKQIIHLDKYDIPNYQWGALDVTSRFKLIGYSREKSWSNGLLWYLWVISWLRKHGVTEKIIFTVDNGEEFGGRSWLKLTELRKLIRGFNCELVQNHKGHPEENSQLERSHRTDDDEFYRLRVEKIKSEDDLCDEALNYIYYYNNLREHSSLNDQTPFARLKQELPQVDDRIRYVLPIMLDKVAIDLGPWSGYNVLAQNHHWVKE</sequence>